<proteinExistence type="predicted"/>
<keyword evidence="1" id="KW-0472">Membrane</keyword>
<evidence type="ECO:0000313" key="3">
    <source>
        <dbReference type="Proteomes" id="UP001222027"/>
    </source>
</evidence>
<evidence type="ECO:0000313" key="2">
    <source>
        <dbReference type="EMBL" id="KAJ8477496.1"/>
    </source>
</evidence>
<dbReference type="Proteomes" id="UP001222027">
    <property type="component" value="Unassembled WGS sequence"/>
</dbReference>
<evidence type="ECO:0000256" key="1">
    <source>
        <dbReference type="SAM" id="Phobius"/>
    </source>
</evidence>
<dbReference type="AlphaFoldDB" id="A0AAV8PCR4"/>
<dbReference type="EMBL" id="JAQQAF010000006">
    <property type="protein sequence ID" value="KAJ8477496.1"/>
    <property type="molecule type" value="Genomic_DNA"/>
</dbReference>
<name>A0AAV8PCR4_ENSVE</name>
<keyword evidence="1" id="KW-0812">Transmembrane</keyword>
<feature type="transmembrane region" description="Helical" evidence="1">
    <location>
        <begin position="53"/>
        <end position="76"/>
    </location>
</feature>
<gene>
    <name evidence="2" type="ORF">OPV22_021223</name>
</gene>
<organism evidence="2 3">
    <name type="scientific">Ensete ventricosum</name>
    <name type="common">Abyssinian banana</name>
    <name type="synonym">Musa ensete</name>
    <dbReference type="NCBI Taxonomy" id="4639"/>
    <lineage>
        <taxon>Eukaryota</taxon>
        <taxon>Viridiplantae</taxon>
        <taxon>Streptophyta</taxon>
        <taxon>Embryophyta</taxon>
        <taxon>Tracheophyta</taxon>
        <taxon>Spermatophyta</taxon>
        <taxon>Magnoliopsida</taxon>
        <taxon>Liliopsida</taxon>
        <taxon>Zingiberales</taxon>
        <taxon>Musaceae</taxon>
        <taxon>Ensete</taxon>
    </lineage>
</organism>
<protein>
    <recommendedName>
        <fullName evidence="4">THH1/TOM1/TOM3 domain-containing protein</fullName>
    </recommendedName>
</protein>
<keyword evidence="1" id="KW-1133">Transmembrane helix</keyword>
<reference evidence="2 3" key="1">
    <citation type="submission" date="2022-12" db="EMBL/GenBank/DDBJ databases">
        <title>Chromosome-scale assembly of the Ensete ventricosum genome.</title>
        <authorList>
            <person name="Dussert Y."/>
            <person name="Stocks J."/>
            <person name="Wendawek A."/>
            <person name="Woldeyes F."/>
            <person name="Nichols R.A."/>
            <person name="Borrell J.S."/>
        </authorList>
    </citation>
    <scope>NUCLEOTIDE SEQUENCE [LARGE SCALE GENOMIC DNA]</scope>
    <source>
        <strain evidence="3">cv. Maze</strain>
        <tissue evidence="2">Seeds</tissue>
    </source>
</reference>
<keyword evidence="3" id="KW-1185">Reference proteome</keyword>
<feature type="transmembrane region" description="Helical" evidence="1">
    <location>
        <begin position="21"/>
        <end position="41"/>
    </location>
</feature>
<sequence>MDRLPVDAWPRPRDDGRGRNVVIQDGFLVMVFCLFDLYYAIENTPEPAGEVAFVMHIFTVYVMWLLALVLTLLLVMPLPGHR</sequence>
<evidence type="ECO:0008006" key="4">
    <source>
        <dbReference type="Google" id="ProtNLM"/>
    </source>
</evidence>
<accession>A0AAV8PCR4</accession>
<comment type="caution">
    <text evidence="2">The sequence shown here is derived from an EMBL/GenBank/DDBJ whole genome shotgun (WGS) entry which is preliminary data.</text>
</comment>